<evidence type="ECO:0000313" key="1">
    <source>
        <dbReference type="EMBL" id="KXS95819.1"/>
    </source>
</evidence>
<evidence type="ECO:0000313" key="2">
    <source>
        <dbReference type="Proteomes" id="UP000073492"/>
    </source>
</evidence>
<organism evidence="1 2">
    <name type="scientific">Pseudocercospora musae</name>
    <dbReference type="NCBI Taxonomy" id="113226"/>
    <lineage>
        <taxon>Eukaryota</taxon>
        <taxon>Fungi</taxon>
        <taxon>Dikarya</taxon>
        <taxon>Ascomycota</taxon>
        <taxon>Pezizomycotina</taxon>
        <taxon>Dothideomycetes</taxon>
        <taxon>Dothideomycetidae</taxon>
        <taxon>Mycosphaerellales</taxon>
        <taxon>Mycosphaerellaceae</taxon>
        <taxon>Pseudocercospora</taxon>
    </lineage>
</organism>
<gene>
    <name evidence="1" type="ORF">AC579_3731</name>
</gene>
<dbReference type="AlphaFoldDB" id="A0A139H096"/>
<sequence>MIPAESPSRSRRRCVFCPPIKNPDNVCNVPHRRALEQNGIVSLANRIPATRHATIDATQDYGHQKALPTVAPKPCRETFPL</sequence>
<dbReference type="Proteomes" id="UP000073492">
    <property type="component" value="Unassembled WGS sequence"/>
</dbReference>
<protein>
    <submittedName>
        <fullName evidence="1">Uncharacterized protein</fullName>
    </submittedName>
</protein>
<accession>A0A139H096</accession>
<keyword evidence="2" id="KW-1185">Reference proteome</keyword>
<reference evidence="1 2" key="1">
    <citation type="submission" date="2015-07" db="EMBL/GenBank/DDBJ databases">
        <title>Comparative genomics of the Sigatoka disease complex on banana suggests a link between parallel evolutionary changes in Pseudocercospora fijiensis and Pseudocercospora eumusae and increased virulence on the banana host.</title>
        <authorList>
            <person name="Chang T.-C."/>
            <person name="Salvucci A."/>
            <person name="Crous P.W."/>
            <person name="Stergiopoulos I."/>
        </authorList>
    </citation>
    <scope>NUCLEOTIDE SEQUENCE [LARGE SCALE GENOMIC DNA]</scope>
    <source>
        <strain evidence="1 2">CBS 116634</strain>
    </source>
</reference>
<dbReference type="OrthoDB" id="3960873at2759"/>
<dbReference type="EMBL" id="LFZO01000865">
    <property type="protein sequence ID" value="KXS95819.1"/>
    <property type="molecule type" value="Genomic_DNA"/>
</dbReference>
<proteinExistence type="predicted"/>
<comment type="caution">
    <text evidence="1">The sequence shown here is derived from an EMBL/GenBank/DDBJ whole genome shotgun (WGS) entry which is preliminary data.</text>
</comment>
<name>A0A139H096_9PEZI</name>